<evidence type="ECO:0000313" key="1">
    <source>
        <dbReference type="EMBL" id="KKN57828.1"/>
    </source>
</evidence>
<organism evidence="1">
    <name type="scientific">marine sediment metagenome</name>
    <dbReference type="NCBI Taxonomy" id="412755"/>
    <lineage>
        <taxon>unclassified sequences</taxon>
        <taxon>metagenomes</taxon>
        <taxon>ecological metagenomes</taxon>
    </lineage>
</organism>
<dbReference type="AlphaFoldDB" id="A0A0F9UW44"/>
<gene>
    <name evidence="1" type="ORF">LCGC14_0558150</name>
</gene>
<sequence>MMQSSLFWIIKRTNQIFTQETHTSTDIQFNHQEYVDIMNKKAQELELRNIMQGLEEFATFMSFRANSTGLRILSVESVDQPQHVQPKQQTARILNIPHQSLNKSLSFQDREYH</sequence>
<proteinExistence type="predicted"/>
<name>A0A0F9UW44_9ZZZZ</name>
<protein>
    <submittedName>
        <fullName evidence="1">Uncharacterized protein</fullName>
    </submittedName>
</protein>
<dbReference type="EMBL" id="LAZR01000786">
    <property type="protein sequence ID" value="KKN57828.1"/>
    <property type="molecule type" value="Genomic_DNA"/>
</dbReference>
<comment type="caution">
    <text evidence="1">The sequence shown here is derived from an EMBL/GenBank/DDBJ whole genome shotgun (WGS) entry which is preliminary data.</text>
</comment>
<accession>A0A0F9UW44</accession>
<reference evidence="1" key="1">
    <citation type="journal article" date="2015" name="Nature">
        <title>Complex archaea that bridge the gap between prokaryotes and eukaryotes.</title>
        <authorList>
            <person name="Spang A."/>
            <person name="Saw J.H."/>
            <person name="Jorgensen S.L."/>
            <person name="Zaremba-Niedzwiedzka K."/>
            <person name="Martijn J."/>
            <person name="Lind A.E."/>
            <person name="van Eijk R."/>
            <person name="Schleper C."/>
            <person name="Guy L."/>
            <person name="Ettema T.J."/>
        </authorList>
    </citation>
    <scope>NUCLEOTIDE SEQUENCE</scope>
</reference>